<dbReference type="OrthoDB" id="2294280at2759"/>
<evidence type="ECO:0008006" key="3">
    <source>
        <dbReference type="Google" id="ProtNLM"/>
    </source>
</evidence>
<comment type="caution">
    <text evidence="1">The sequence shown here is derived from an EMBL/GenBank/DDBJ whole genome shotgun (WGS) entry which is preliminary data.</text>
</comment>
<reference evidence="1 2" key="1">
    <citation type="submission" date="2020-12" db="EMBL/GenBank/DDBJ databases">
        <title>Metabolic potential, ecology and presence of endohyphal bacteria is reflected in genomic diversity of Mucoromycotina.</title>
        <authorList>
            <person name="Muszewska A."/>
            <person name="Okrasinska A."/>
            <person name="Steczkiewicz K."/>
            <person name="Drgas O."/>
            <person name="Orlowska M."/>
            <person name="Perlinska-Lenart U."/>
            <person name="Aleksandrzak-Piekarczyk T."/>
            <person name="Szatraj K."/>
            <person name="Zielenkiewicz U."/>
            <person name="Pilsyk S."/>
            <person name="Malc E."/>
            <person name="Mieczkowski P."/>
            <person name="Kruszewska J.S."/>
            <person name="Biernat P."/>
            <person name="Pawlowska J."/>
        </authorList>
    </citation>
    <scope>NUCLEOTIDE SEQUENCE [LARGE SCALE GENOMIC DNA]</scope>
    <source>
        <strain evidence="1 2">CBS 142.35</strain>
    </source>
</reference>
<protein>
    <recommendedName>
        <fullName evidence="3">FAR1 domain-containing protein</fullName>
    </recommendedName>
</protein>
<name>A0A8H7R0B2_9FUNG</name>
<dbReference type="AlphaFoldDB" id="A0A8H7R0B2"/>
<dbReference type="Proteomes" id="UP000646827">
    <property type="component" value="Unassembled WGS sequence"/>
</dbReference>
<evidence type="ECO:0000313" key="1">
    <source>
        <dbReference type="EMBL" id="KAG2202001.1"/>
    </source>
</evidence>
<organism evidence="1 2">
    <name type="scientific">Circinella minor</name>
    <dbReference type="NCBI Taxonomy" id="1195481"/>
    <lineage>
        <taxon>Eukaryota</taxon>
        <taxon>Fungi</taxon>
        <taxon>Fungi incertae sedis</taxon>
        <taxon>Mucoromycota</taxon>
        <taxon>Mucoromycotina</taxon>
        <taxon>Mucoromycetes</taxon>
        <taxon>Mucorales</taxon>
        <taxon>Lichtheimiaceae</taxon>
        <taxon>Circinella</taxon>
    </lineage>
</organism>
<sequence length="159" mass="18074">MNKTLEEILNKTDYQTVNEAYNAVQDYACQQGFAVIKRHSNQRACTFECCHTGSKQNYNNKNDATKKADIVHRTYQDKNGLTKKFPNRTSRKSNCTWKISISSTKANNHKWKFTTKLHDIPEHSNGMSTMPLSVGSRNFTTTNNEAGTHKFTITSSSNT</sequence>
<proteinExistence type="predicted"/>
<gene>
    <name evidence="1" type="ORF">INT45_004553</name>
</gene>
<keyword evidence="2" id="KW-1185">Reference proteome</keyword>
<accession>A0A8H7R0B2</accession>
<dbReference type="EMBL" id="JAEPRB010001712">
    <property type="protein sequence ID" value="KAG2202001.1"/>
    <property type="molecule type" value="Genomic_DNA"/>
</dbReference>
<evidence type="ECO:0000313" key="2">
    <source>
        <dbReference type="Proteomes" id="UP000646827"/>
    </source>
</evidence>